<comment type="caution">
    <text evidence="12">The sequence shown here is derived from an EMBL/GenBank/DDBJ whole genome shotgun (WGS) entry which is preliminary data.</text>
</comment>
<keyword evidence="10" id="KW-0998">Cell outer membrane</keyword>
<dbReference type="InterPro" id="IPR033900">
    <property type="entry name" value="Gram_neg_porin_domain"/>
</dbReference>
<dbReference type="OrthoDB" id="8982743at2"/>
<sequence length="368" mass="39152">MSVTKATVHVCATISLLVLMVETVRAQSALALYGELDGGLAWLNNVGGRRQYKVTSGLIDGSFWGLQGFEDLGGGSKAIFQIERGLSMTSGNSLDDHPFYVGISSETLGTVTIGYQYDPIHDYLAPFTMTGGTGGTAFAHPFDNDNANNSYLAHNALKYESQSFSGLRFGGMYALSNAAGRFSNNRAYGVGASYQDGPLNAGAAWLHVSGVGSNESGAYDAMTMYGAQRSVFDAIVQSRDSYGVGVTYAFSGVTLGGAWSRSTFTEITDSNGGSEMPSMGFSNYELNAAFQLMPSVSLAGSYTYTKGSNQHWHLGGIQAVDRLSKRTDVYAEAIYQRSSNDAPALINGSDPSSSRNQLLVGAGIRHRF</sequence>
<keyword evidence="7" id="KW-0406">Ion transport</keyword>
<evidence type="ECO:0000256" key="1">
    <source>
        <dbReference type="ARBA" id="ARBA00004571"/>
    </source>
</evidence>
<keyword evidence="4" id="KW-1134">Transmembrane beta strand</keyword>
<dbReference type="Pfam" id="PF13609">
    <property type="entry name" value="Porin_4"/>
    <property type="match status" value="1"/>
</dbReference>
<evidence type="ECO:0000256" key="7">
    <source>
        <dbReference type="ARBA" id="ARBA00023065"/>
    </source>
</evidence>
<dbReference type="PANTHER" id="PTHR34501:SF9">
    <property type="entry name" value="MAJOR OUTER MEMBRANE PROTEIN P.IA"/>
    <property type="match status" value="1"/>
</dbReference>
<dbReference type="PRINTS" id="PR00184">
    <property type="entry name" value="NEISSPPORIN"/>
</dbReference>
<dbReference type="CDD" id="cd00342">
    <property type="entry name" value="gram_neg_porins"/>
    <property type="match status" value="1"/>
</dbReference>
<dbReference type="SUPFAM" id="SSF56935">
    <property type="entry name" value="Porins"/>
    <property type="match status" value="1"/>
</dbReference>
<evidence type="ECO:0000256" key="2">
    <source>
        <dbReference type="ARBA" id="ARBA00011233"/>
    </source>
</evidence>
<evidence type="ECO:0000256" key="5">
    <source>
        <dbReference type="ARBA" id="ARBA00022692"/>
    </source>
</evidence>
<proteinExistence type="predicted"/>
<evidence type="ECO:0000256" key="9">
    <source>
        <dbReference type="ARBA" id="ARBA00023136"/>
    </source>
</evidence>
<keyword evidence="8" id="KW-0626">Porin</keyword>
<dbReference type="AlphaFoldDB" id="A0A158BH76"/>
<evidence type="ECO:0000256" key="10">
    <source>
        <dbReference type="ARBA" id="ARBA00023237"/>
    </source>
</evidence>
<evidence type="ECO:0000256" key="8">
    <source>
        <dbReference type="ARBA" id="ARBA00023114"/>
    </source>
</evidence>
<name>A0A158BH76_9BURK</name>
<dbReference type="PANTHER" id="PTHR34501">
    <property type="entry name" value="PROTEIN YDDL-RELATED"/>
    <property type="match status" value="1"/>
</dbReference>
<reference evidence="12" key="1">
    <citation type="submission" date="2016-01" db="EMBL/GenBank/DDBJ databases">
        <authorList>
            <person name="Peeters C."/>
        </authorList>
    </citation>
    <scope>NUCLEOTIDE SEQUENCE [LARGE SCALE GENOMIC DNA]</scope>
    <source>
        <strain evidence="12">LMG 29323</strain>
    </source>
</reference>
<protein>
    <submittedName>
        <fullName evidence="12">Porin protein</fullName>
    </submittedName>
</protein>
<evidence type="ECO:0000256" key="3">
    <source>
        <dbReference type="ARBA" id="ARBA00022448"/>
    </source>
</evidence>
<evidence type="ECO:0000256" key="6">
    <source>
        <dbReference type="ARBA" id="ARBA00022729"/>
    </source>
</evidence>
<dbReference type="GO" id="GO:0046930">
    <property type="term" value="C:pore complex"/>
    <property type="evidence" value="ECO:0007669"/>
    <property type="project" value="UniProtKB-KW"/>
</dbReference>
<accession>A0A158BH76</accession>
<comment type="subunit">
    <text evidence="2">Homotrimer.</text>
</comment>
<evidence type="ECO:0000256" key="4">
    <source>
        <dbReference type="ARBA" id="ARBA00022452"/>
    </source>
</evidence>
<gene>
    <name evidence="12" type="ORF">AWB80_03558</name>
</gene>
<dbReference type="GO" id="GO:0006811">
    <property type="term" value="P:monoatomic ion transport"/>
    <property type="evidence" value="ECO:0007669"/>
    <property type="project" value="UniProtKB-KW"/>
</dbReference>
<dbReference type="EMBL" id="FCOE02000010">
    <property type="protein sequence ID" value="SAK69383.1"/>
    <property type="molecule type" value="Genomic_DNA"/>
</dbReference>
<dbReference type="Gene3D" id="2.40.160.10">
    <property type="entry name" value="Porin"/>
    <property type="match status" value="1"/>
</dbReference>
<keyword evidence="9" id="KW-0472">Membrane</keyword>
<evidence type="ECO:0000313" key="12">
    <source>
        <dbReference type="EMBL" id="SAK69383.1"/>
    </source>
</evidence>
<keyword evidence="13" id="KW-1185">Reference proteome</keyword>
<dbReference type="GO" id="GO:0015288">
    <property type="term" value="F:porin activity"/>
    <property type="evidence" value="ECO:0007669"/>
    <property type="project" value="UniProtKB-KW"/>
</dbReference>
<dbReference type="STRING" id="1777141.AWB80_03558"/>
<dbReference type="GO" id="GO:0009279">
    <property type="term" value="C:cell outer membrane"/>
    <property type="evidence" value="ECO:0007669"/>
    <property type="project" value="UniProtKB-SubCell"/>
</dbReference>
<dbReference type="InterPro" id="IPR023614">
    <property type="entry name" value="Porin_dom_sf"/>
</dbReference>
<keyword evidence="3" id="KW-0813">Transport</keyword>
<feature type="domain" description="Porin" evidence="11">
    <location>
        <begin position="25"/>
        <end position="340"/>
    </location>
</feature>
<comment type="subcellular location">
    <subcellularLocation>
        <location evidence="1">Cell outer membrane</location>
        <topology evidence="1">Multi-pass membrane protein</topology>
    </subcellularLocation>
</comment>
<dbReference type="InterPro" id="IPR002299">
    <property type="entry name" value="Porin_Neis"/>
</dbReference>
<evidence type="ECO:0000259" key="11">
    <source>
        <dbReference type="Pfam" id="PF13609"/>
    </source>
</evidence>
<dbReference type="Proteomes" id="UP000054911">
    <property type="component" value="Unassembled WGS sequence"/>
</dbReference>
<dbReference type="RefSeq" id="WP_061175978.1">
    <property type="nucleotide sequence ID" value="NZ_FCOE02000010.1"/>
</dbReference>
<dbReference type="InterPro" id="IPR050298">
    <property type="entry name" value="Gram-neg_bact_OMP"/>
</dbReference>
<organism evidence="12 13">
    <name type="scientific">Caballeronia pedi</name>
    <dbReference type="NCBI Taxonomy" id="1777141"/>
    <lineage>
        <taxon>Bacteria</taxon>
        <taxon>Pseudomonadati</taxon>
        <taxon>Pseudomonadota</taxon>
        <taxon>Betaproteobacteria</taxon>
        <taxon>Burkholderiales</taxon>
        <taxon>Burkholderiaceae</taxon>
        <taxon>Caballeronia</taxon>
    </lineage>
</organism>
<keyword evidence="5" id="KW-0812">Transmembrane</keyword>
<keyword evidence="6" id="KW-0732">Signal</keyword>
<evidence type="ECO:0000313" key="13">
    <source>
        <dbReference type="Proteomes" id="UP000054911"/>
    </source>
</evidence>